<dbReference type="RefSeq" id="WP_108621295.1">
    <property type="nucleotide sequence ID" value="NZ_CP028901.1"/>
</dbReference>
<feature type="domain" description="Sulphur oxidation protein SoxZ" evidence="1">
    <location>
        <begin position="11"/>
        <end position="100"/>
    </location>
</feature>
<gene>
    <name evidence="2" type="primary">soxZ</name>
    <name evidence="2" type="ORF">DBV39_09270</name>
</gene>
<reference evidence="2 3" key="1">
    <citation type="submission" date="2018-04" db="EMBL/GenBank/DDBJ databases">
        <title>Bordetella sp. HZ20 isolated from seawater.</title>
        <authorList>
            <person name="Sun C."/>
        </authorList>
    </citation>
    <scope>NUCLEOTIDE SEQUENCE [LARGE SCALE GENOMIC DNA]</scope>
    <source>
        <strain evidence="2 3">HZ20</strain>
    </source>
</reference>
<organism evidence="2 3">
    <name type="scientific">Orrella marina</name>
    <dbReference type="NCBI Taxonomy" id="2163011"/>
    <lineage>
        <taxon>Bacteria</taxon>
        <taxon>Pseudomonadati</taxon>
        <taxon>Pseudomonadota</taxon>
        <taxon>Betaproteobacteria</taxon>
        <taxon>Burkholderiales</taxon>
        <taxon>Alcaligenaceae</taxon>
        <taxon>Orrella</taxon>
    </lineage>
</organism>
<dbReference type="InterPro" id="IPR013783">
    <property type="entry name" value="Ig-like_fold"/>
</dbReference>
<evidence type="ECO:0000259" key="1">
    <source>
        <dbReference type="Pfam" id="PF08770"/>
    </source>
</evidence>
<dbReference type="Proteomes" id="UP000244571">
    <property type="component" value="Chromosome"/>
</dbReference>
<dbReference type="InterPro" id="IPR030995">
    <property type="entry name" value="SoxZ"/>
</dbReference>
<dbReference type="KEGG" id="boz:DBV39_09270"/>
<evidence type="ECO:0000313" key="2">
    <source>
        <dbReference type="EMBL" id="AWB33868.1"/>
    </source>
</evidence>
<sequence>MTNPMRIRATIDASGVVNVKVLMRHIMESGQRKDDQGKLVPAWYIETVQAKVGDDLVFEAMLGPAVSRDPFFNFKFKGKPGDILTLFWKDSKGESRTDSVKIST</sequence>
<accession>A0A2R4XJC3</accession>
<name>A0A2R4XJC3_9BURK</name>
<dbReference type="Pfam" id="PF08770">
    <property type="entry name" value="SoxZ"/>
    <property type="match status" value="1"/>
</dbReference>
<dbReference type="InterPro" id="IPR014880">
    <property type="entry name" value="SoxZ_dom"/>
</dbReference>
<evidence type="ECO:0000313" key="3">
    <source>
        <dbReference type="Proteomes" id="UP000244571"/>
    </source>
</evidence>
<dbReference type="AlphaFoldDB" id="A0A2R4XJC3"/>
<dbReference type="InterPro" id="IPR014756">
    <property type="entry name" value="Ig_E-set"/>
</dbReference>
<dbReference type="EMBL" id="CP028901">
    <property type="protein sequence ID" value="AWB33868.1"/>
    <property type="molecule type" value="Genomic_DNA"/>
</dbReference>
<dbReference type="OrthoDB" id="9795530at2"/>
<dbReference type="Gene3D" id="2.60.40.10">
    <property type="entry name" value="Immunoglobulins"/>
    <property type="match status" value="1"/>
</dbReference>
<protein>
    <submittedName>
        <fullName evidence="2">Thiosulfate oxidation carrier complex protein SoxZ</fullName>
    </submittedName>
</protein>
<dbReference type="NCBIfam" id="TIGR04490">
    <property type="entry name" value="SoxZ_true"/>
    <property type="match status" value="1"/>
</dbReference>
<proteinExistence type="predicted"/>
<dbReference type="SUPFAM" id="SSF81296">
    <property type="entry name" value="E set domains"/>
    <property type="match status" value="1"/>
</dbReference>
<keyword evidence="3" id="KW-1185">Reference proteome</keyword>